<proteinExistence type="predicted"/>
<keyword evidence="1" id="KW-1185">Reference proteome</keyword>
<protein>
    <submittedName>
        <fullName evidence="2">PDEase domain-containing protein</fullName>
    </submittedName>
</protein>
<dbReference type="AlphaFoldDB" id="A0A1I7XZX9"/>
<dbReference type="Proteomes" id="UP000095287">
    <property type="component" value="Unplaced"/>
</dbReference>
<evidence type="ECO:0000313" key="2">
    <source>
        <dbReference type="WBParaSite" id="L893_g11182.t1"/>
    </source>
</evidence>
<organism evidence="1 2">
    <name type="scientific">Steinernema glaseri</name>
    <dbReference type="NCBI Taxonomy" id="37863"/>
    <lineage>
        <taxon>Eukaryota</taxon>
        <taxon>Metazoa</taxon>
        <taxon>Ecdysozoa</taxon>
        <taxon>Nematoda</taxon>
        <taxon>Chromadorea</taxon>
        <taxon>Rhabditida</taxon>
        <taxon>Tylenchina</taxon>
        <taxon>Panagrolaimomorpha</taxon>
        <taxon>Strongyloidoidea</taxon>
        <taxon>Steinernematidae</taxon>
        <taxon>Steinernema</taxon>
    </lineage>
</organism>
<dbReference type="WBParaSite" id="L893_g11182.t1">
    <property type="protein sequence ID" value="L893_g11182.t1"/>
    <property type="gene ID" value="L893_g11182"/>
</dbReference>
<name>A0A1I7XZX9_9BILA</name>
<evidence type="ECO:0000313" key="1">
    <source>
        <dbReference type="Proteomes" id="UP000095287"/>
    </source>
</evidence>
<reference evidence="2" key="1">
    <citation type="submission" date="2016-11" db="UniProtKB">
        <authorList>
            <consortium name="WormBaseParasite"/>
        </authorList>
    </citation>
    <scope>IDENTIFICATION</scope>
</reference>
<sequence length="82" mass="9384">MVDLRCTKDRVTKAAQALTSAIAVADQVRTNLFDWSEHDREKEAYPQRYTRGKVQGGATFDFYFIDKTQRHHLSSCADSLCL</sequence>
<accession>A0A1I7XZX9</accession>